<evidence type="ECO:0000313" key="2">
    <source>
        <dbReference type="Proteomes" id="UP000004994"/>
    </source>
</evidence>
<dbReference type="Gramene" id="Solyc03g044245.1.1">
    <property type="protein sequence ID" value="Solyc03g044245.1.1.1"/>
    <property type="gene ID" value="Solyc03g044245.1"/>
</dbReference>
<name>A0A3Q7FJB8_SOLLC</name>
<dbReference type="EnsemblPlants" id="Solyc03g044245.1.1">
    <property type="protein sequence ID" value="Solyc03g044245.1.1.1"/>
    <property type="gene ID" value="Solyc03g044245.1"/>
</dbReference>
<evidence type="ECO:0000313" key="1">
    <source>
        <dbReference type="EnsemblPlants" id="Solyc03g044245.1.1.1"/>
    </source>
</evidence>
<keyword evidence="2" id="KW-1185">Reference proteome</keyword>
<protein>
    <submittedName>
        <fullName evidence="1">Uncharacterized protein</fullName>
    </submittedName>
</protein>
<sequence length="31" mass="3636">MYIFLGFLIHDHIVCGLTFQVPSWLNITLML</sequence>
<accession>A0A3Q7FJB8</accession>
<dbReference type="Proteomes" id="UP000004994">
    <property type="component" value="Chromosome 3"/>
</dbReference>
<reference evidence="1" key="2">
    <citation type="submission" date="2019-01" db="UniProtKB">
        <authorList>
            <consortium name="EnsemblPlants"/>
        </authorList>
    </citation>
    <scope>IDENTIFICATION</scope>
    <source>
        <strain evidence="1">cv. Heinz 1706</strain>
    </source>
</reference>
<organism evidence="1">
    <name type="scientific">Solanum lycopersicum</name>
    <name type="common">Tomato</name>
    <name type="synonym">Lycopersicon esculentum</name>
    <dbReference type="NCBI Taxonomy" id="4081"/>
    <lineage>
        <taxon>Eukaryota</taxon>
        <taxon>Viridiplantae</taxon>
        <taxon>Streptophyta</taxon>
        <taxon>Embryophyta</taxon>
        <taxon>Tracheophyta</taxon>
        <taxon>Spermatophyta</taxon>
        <taxon>Magnoliopsida</taxon>
        <taxon>eudicotyledons</taxon>
        <taxon>Gunneridae</taxon>
        <taxon>Pentapetalae</taxon>
        <taxon>asterids</taxon>
        <taxon>lamiids</taxon>
        <taxon>Solanales</taxon>
        <taxon>Solanaceae</taxon>
        <taxon>Solanoideae</taxon>
        <taxon>Solaneae</taxon>
        <taxon>Solanum</taxon>
        <taxon>Solanum subgen. Lycopersicon</taxon>
    </lineage>
</organism>
<dbReference type="InParanoid" id="A0A3Q7FJB8"/>
<reference evidence="1" key="1">
    <citation type="journal article" date="2012" name="Nature">
        <title>The tomato genome sequence provides insights into fleshy fruit evolution.</title>
        <authorList>
            <consortium name="Tomato Genome Consortium"/>
        </authorList>
    </citation>
    <scope>NUCLEOTIDE SEQUENCE [LARGE SCALE GENOMIC DNA]</scope>
    <source>
        <strain evidence="1">cv. Heinz 1706</strain>
    </source>
</reference>
<dbReference type="AlphaFoldDB" id="A0A3Q7FJB8"/>
<proteinExistence type="predicted"/>